<keyword evidence="1" id="KW-0472">Membrane</keyword>
<organism evidence="2 3">
    <name type="scientific">Halobacteriovorax vibrionivorans</name>
    <dbReference type="NCBI Taxonomy" id="2152716"/>
    <lineage>
        <taxon>Bacteria</taxon>
        <taxon>Pseudomonadati</taxon>
        <taxon>Bdellovibrionota</taxon>
        <taxon>Bacteriovoracia</taxon>
        <taxon>Bacteriovoracales</taxon>
        <taxon>Halobacteriovoraceae</taxon>
        <taxon>Halobacteriovorax</taxon>
    </lineage>
</organism>
<evidence type="ECO:0008006" key="4">
    <source>
        <dbReference type="Google" id="ProtNLM"/>
    </source>
</evidence>
<feature type="transmembrane region" description="Helical" evidence="1">
    <location>
        <begin position="128"/>
        <end position="147"/>
    </location>
</feature>
<dbReference type="InterPro" id="IPR027417">
    <property type="entry name" value="P-loop_NTPase"/>
</dbReference>
<feature type="transmembrane region" description="Helical" evidence="1">
    <location>
        <begin position="82"/>
        <end position="108"/>
    </location>
</feature>
<dbReference type="SUPFAM" id="SSF52540">
    <property type="entry name" value="P-loop containing nucleoside triphosphate hydrolases"/>
    <property type="match status" value="1"/>
</dbReference>
<keyword evidence="3" id="KW-1185">Reference proteome</keyword>
<dbReference type="RefSeq" id="WP_115363847.1">
    <property type="nucleotide sequence ID" value="NZ_QDKL01000004.1"/>
</dbReference>
<comment type="caution">
    <text evidence="2">The sequence shown here is derived from an EMBL/GenBank/DDBJ whole genome shotgun (WGS) entry which is preliminary data.</text>
</comment>
<sequence length="447" mass="53200">MSDAYIQIFEKLLYTITNKEEVKFIFLLGKHGTGKSFLLKYFLTEYNGGIVDSSTSLQYRNISSVRYLNSLLLKLISLRMKFFLLFLSSIFIVLLYQSLKFLLIPLYNIISNNFFNDSFSLSHIRFELFFTIFLSLGLFFFISDRFLSYFKFSQKLKNKIYYFHDRICKCKHIIWLDDIERSGLSYIDQWHLIDMLVESRGKYIFVFGYNDNDDREVYENRIRKFSDNLSQMNLKKIQTRTFIIETHPSINFSIIFQHFVKNCNGLYPFLEDGEHDWICMFTPREVKKYMIIIDLQALILINEELAETDKAAIYYWITFKTFFIAIINKYNIPLEELLDSIAIFINFNPDNGRFEIFYGSNYYSSVDSVPFFNTGYFKKINDLFISLKPIYKINDEHRRGFNHIWDSSLNKKGKSSKIPVVINDFLSNNYSKDEIIKLVNMFEVQSS</sequence>
<name>A0ABY0ID31_9BACT</name>
<gene>
    <name evidence="2" type="ORF">DAY19_14680</name>
</gene>
<evidence type="ECO:0000256" key="1">
    <source>
        <dbReference type="SAM" id="Phobius"/>
    </source>
</evidence>
<dbReference type="EMBL" id="QDKL01000004">
    <property type="protein sequence ID" value="RZF20405.1"/>
    <property type="molecule type" value="Genomic_DNA"/>
</dbReference>
<keyword evidence="1" id="KW-0812">Transmembrane</keyword>
<evidence type="ECO:0000313" key="3">
    <source>
        <dbReference type="Proteomes" id="UP000443582"/>
    </source>
</evidence>
<protein>
    <recommendedName>
        <fullName evidence="4">KAP NTPase domain-containing protein</fullName>
    </recommendedName>
</protein>
<reference evidence="3" key="1">
    <citation type="journal article" date="2019" name="Int. J. Syst. Evol. Microbiol.">
        <title>Halobacteriovorax valvorus sp. nov., a novel prokaryotic predator isolated from coastal seawater of China.</title>
        <authorList>
            <person name="Chen M.-X."/>
        </authorList>
    </citation>
    <scope>NUCLEOTIDE SEQUENCE [LARGE SCALE GENOMIC DNA]</scope>
    <source>
        <strain evidence="3">BL9</strain>
    </source>
</reference>
<dbReference type="Proteomes" id="UP000443582">
    <property type="component" value="Unassembled WGS sequence"/>
</dbReference>
<evidence type="ECO:0000313" key="2">
    <source>
        <dbReference type="EMBL" id="RZF20405.1"/>
    </source>
</evidence>
<keyword evidence="1" id="KW-1133">Transmembrane helix</keyword>
<accession>A0ABY0ID31</accession>
<proteinExistence type="predicted"/>